<dbReference type="NCBIfam" id="TIGR00035">
    <property type="entry name" value="asp_race"/>
    <property type="match status" value="1"/>
</dbReference>
<proteinExistence type="inferred from homology"/>
<dbReference type="InterPro" id="IPR015942">
    <property type="entry name" value="Asp/Glu/hydantoin_racemase"/>
</dbReference>
<dbReference type="PROSITE" id="PS00924">
    <property type="entry name" value="ASP_GLU_RACEMASE_2"/>
    <property type="match status" value="1"/>
</dbReference>
<evidence type="ECO:0000256" key="2">
    <source>
        <dbReference type="ARBA" id="ARBA00023235"/>
    </source>
</evidence>
<comment type="caution">
    <text evidence="3">The sequence shown here is derived from an EMBL/GenBank/DDBJ whole genome shotgun (WGS) entry which is preliminary data.</text>
</comment>
<keyword evidence="2" id="KW-0413">Isomerase</keyword>
<dbReference type="InterPro" id="IPR033134">
    <property type="entry name" value="Asp/Glu_racemase_AS_2"/>
</dbReference>
<sequence>MKTLGLIGGTSWHSTIEYYREINTQVSKEIGSASNPELLLYSINIDIMRKQVLNDIQQKYLEVSQKLIKAGAEAILICANTPHMAADFVQPKINVPILHIADATAEEAKKMGYKKLGLLGNKPTMTKAFLKDRIAEKHDLQVCIPDEKEVQQSHYFVSKELTQGKFTQEAKDFYVKQIIAFKNRGVDAVILGCTELPILLKDVQTELPVLSTTDLHIQMATNFIMNT</sequence>
<organism evidence="3 4">
    <name type="scientific">Psychroflexus planctonicus</name>
    <dbReference type="NCBI Taxonomy" id="1526575"/>
    <lineage>
        <taxon>Bacteria</taxon>
        <taxon>Pseudomonadati</taxon>
        <taxon>Bacteroidota</taxon>
        <taxon>Flavobacteriia</taxon>
        <taxon>Flavobacteriales</taxon>
        <taxon>Flavobacteriaceae</taxon>
        <taxon>Psychroflexus</taxon>
    </lineage>
</organism>
<evidence type="ECO:0000313" key="4">
    <source>
        <dbReference type="Proteomes" id="UP000599179"/>
    </source>
</evidence>
<dbReference type="RefSeq" id="WP_188457931.1">
    <property type="nucleotide sequence ID" value="NZ_BMGM01000003.1"/>
</dbReference>
<evidence type="ECO:0000256" key="1">
    <source>
        <dbReference type="ARBA" id="ARBA00007847"/>
    </source>
</evidence>
<reference evidence="4" key="1">
    <citation type="journal article" date="2019" name="Int. J. Syst. Evol. Microbiol.">
        <title>The Global Catalogue of Microorganisms (GCM) 10K type strain sequencing project: providing services to taxonomists for standard genome sequencing and annotation.</title>
        <authorList>
            <consortium name="The Broad Institute Genomics Platform"/>
            <consortium name="The Broad Institute Genome Sequencing Center for Infectious Disease"/>
            <person name="Wu L."/>
            <person name="Ma J."/>
        </authorList>
    </citation>
    <scope>NUCLEOTIDE SEQUENCE [LARGE SCALE GENOMIC DNA]</scope>
    <source>
        <strain evidence="4">CGMCC 1.12931</strain>
    </source>
</reference>
<dbReference type="EMBL" id="BMGM01000003">
    <property type="protein sequence ID" value="GGE31002.1"/>
    <property type="molecule type" value="Genomic_DNA"/>
</dbReference>
<keyword evidence="4" id="KW-1185">Reference proteome</keyword>
<dbReference type="PANTHER" id="PTHR21198">
    <property type="entry name" value="GLUTAMATE RACEMASE"/>
    <property type="match status" value="1"/>
</dbReference>
<dbReference type="Pfam" id="PF01177">
    <property type="entry name" value="Asp_Glu_race"/>
    <property type="match status" value="1"/>
</dbReference>
<dbReference type="InterPro" id="IPR004380">
    <property type="entry name" value="Asp_race"/>
</dbReference>
<gene>
    <name evidence="3" type="ORF">GCM10010832_09300</name>
</gene>
<evidence type="ECO:0000313" key="3">
    <source>
        <dbReference type="EMBL" id="GGE31002.1"/>
    </source>
</evidence>
<dbReference type="SUPFAM" id="SSF53681">
    <property type="entry name" value="Aspartate/glutamate racemase"/>
    <property type="match status" value="2"/>
</dbReference>
<comment type="similarity">
    <text evidence="1">Belongs to the aspartate/glutamate racemases family.</text>
</comment>
<name>A0ABQ1SDK4_9FLAO</name>
<protein>
    <submittedName>
        <fullName evidence="3">Racemase</fullName>
    </submittedName>
</protein>
<dbReference type="InterPro" id="IPR001920">
    <property type="entry name" value="Asp/Glu_race"/>
</dbReference>
<dbReference type="Proteomes" id="UP000599179">
    <property type="component" value="Unassembled WGS sequence"/>
</dbReference>
<accession>A0ABQ1SDK4</accession>
<dbReference type="Gene3D" id="3.40.50.1860">
    <property type="match status" value="2"/>
</dbReference>
<dbReference type="PANTHER" id="PTHR21198:SF7">
    <property type="entry name" value="ASPARTATE-GLUTAMATE RACEMASE FAMILY"/>
    <property type="match status" value="1"/>
</dbReference>